<dbReference type="CDD" id="cd11326">
    <property type="entry name" value="AmyAc_Glg_debranch"/>
    <property type="match status" value="1"/>
</dbReference>
<dbReference type="SMART" id="SM00642">
    <property type="entry name" value="Aamy"/>
    <property type="match status" value="1"/>
</dbReference>
<accession>A0A2J0YZV4</accession>
<gene>
    <name evidence="6" type="primary">glgX</name>
    <name evidence="6" type="ORF">CEJ86_18770</name>
</gene>
<dbReference type="Proteomes" id="UP000231987">
    <property type="component" value="Unassembled WGS sequence"/>
</dbReference>
<comment type="similarity">
    <text evidence="1">Belongs to the glycosyl hydrolase 13 family.</text>
</comment>
<evidence type="ECO:0000256" key="1">
    <source>
        <dbReference type="ARBA" id="ARBA00008061"/>
    </source>
</evidence>
<comment type="caution">
    <text evidence="6">The sequence shown here is derived from an EMBL/GenBank/DDBJ whole genome shotgun (WGS) entry which is preliminary data.</text>
</comment>
<evidence type="ECO:0000256" key="2">
    <source>
        <dbReference type="ARBA" id="ARBA00022801"/>
    </source>
</evidence>
<dbReference type="Gene3D" id="3.20.20.80">
    <property type="entry name" value="Glycosidases"/>
    <property type="match status" value="1"/>
</dbReference>
<dbReference type="EMBL" id="NJGD01000008">
    <property type="protein sequence ID" value="PJR13805.1"/>
    <property type="molecule type" value="Genomic_DNA"/>
</dbReference>
<keyword evidence="2" id="KW-0378">Hydrolase</keyword>
<proteinExistence type="inferred from homology"/>
<name>A0A2J0YZV4_RHIML</name>
<evidence type="ECO:0000256" key="3">
    <source>
        <dbReference type="ARBA" id="ARBA00023295"/>
    </source>
</evidence>
<evidence type="ECO:0000313" key="7">
    <source>
        <dbReference type="Proteomes" id="UP000231987"/>
    </source>
</evidence>
<dbReference type="SUPFAM" id="SSF51445">
    <property type="entry name" value="(Trans)glycosidases"/>
    <property type="match status" value="1"/>
</dbReference>
<reference evidence="6 7" key="1">
    <citation type="submission" date="2017-06" db="EMBL/GenBank/DDBJ databases">
        <title>Ensifer strains isolated from leguminous trees and herbs display diverse denitrification phenotypes with some acting as strong N2O sinks.</title>
        <authorList>
            <person name="Woliy K."/>
            <person name="Mania D."/>
            <person name="Bakken L.R."/>
            <person name="Frostegard A."/>
        </authorList>
    </citation>
    <scope>NUCLEOTIDE SEQUENCE [LARGE SCALE GENOMIC DNA]</scope>
    <source>
        <strain evidence="6 7">AC50a</strain>
    </source>
</reference>
<feature type="compositionally biased region" description="Basic and acidic residues" evidence="4">
    <location>
        <begin position="450"/>
        <end position="462"/>
    </location>
</feature>
<dbReference type="PANTHER" id="PTHR43002">
    <property type="entry name" value="GLYCOGEN DEBRANCHING ENZYME"/>
    <property type="match status" value="1"/>
</dbReference>
<dbReference type="InterPro" id="IPR006047">
    <property type="entry name" value="GH13_cat_dom"/>
</dbReference>
<dbReference type="InterPro" id="IPR014756">
    <property type="entry name" value="Ig_E-set"/>
</dbReference>
<dbReference type="Pfam" id="PF02922">
    <property type="entry name" value="CBM_48"/>
    <property type="match status" value="1"/>
</dbReference>
<dbReference type="AlphaFoldDB" id="A0A2J0YZV4"/>
<feature type="domain" description="Glycosyl hydrolase family 13 catalytic" evidence="5">
    <location>
        <begin position="153"/>
        <end position="548"/>
    </location>
</feature>
<protein>
    <submittedName>
        <fullName evidence="6">Glycogen debranching enzyme GlgX</fullName>
    </submittedName>
</protein>
<dbReference type="NCBIfam" id="TIGR02100">
    <property type="entry name" value="glgX_debranch"/>
    <property type="match status" value="1"/>
</dbReference>
<dbReference type="SUPFAM" id="SSF51011">
    <property type="entry name" value="Glycosyl hydrolase domain"/>
    <property type="match status" value="1"/>
</dbReference>
<dbReference type="InterPro" id="IPR013780">
    <property type="entry name" value="Glyco_hydro_b"/>
</dbReference>
<dbReference type="SUPFAM" id="SSF81296">
    <property type="entry name" value="E set domains"/>
    <property type="match status" value="1"/>
</dbReference>
<evidence type="ECO:0000313" key="6">
    <source>
        <dbReference type="EMBL" id="PJR13805.1"/>
    </source>
</evidence>
<dbReference type="InterPro" id="IPR011837">
    <property type="entry name" value="Glycogen_debranch_GlgX"/>
</dbReference>
<evidence type="ECO:0000259" key="5">
    <source>
        <dbReference type="SMART" id="SM00642"/>
    </source>
</evidence>
<dbReference type="CDD" id="cd02856">
    <property type="entry name" value="E_set_GDE_Isoamylase_N"/>
    <property type="match status" value="1"/>
</dbReference>
<dbReference type="Gene3D" id="2.60.40.10">
    <property type="entry name" value="Immunoglobulins"/>
    <property type="match status" value="1"/>
</dbReference>
<feature type="region of interest" description="Disordered" evidence="4">
    <location>
        <begin position="450"/>
        <end position="469"/>
    </location>
</feature>
<dbReference type="GO" id="GO:0004135">
    <property type="term" value="F:amylo-alpha-1,6-glucosidase activity"/>
    <property type="evidence" value="ECO:0007669"/>
    <property type="project" value="InterPro"/>
</dbReference>
<sequence length="662" mass="72930">MPTTGISPLGVTRTPDGRRFAVWSHNAARIDLCLFDEAGDTELSRLPMLREGDVHSIALPDIAAGTRYGFRADGVYSPDHGLWFDPSKLLVDPYAVRLDRPFRHDQRLTVFGEETAHLVPKAIVTEARPLEPKPPLFQAGGLIYEIAVKPFTILHPDVPERKRGTVAALAEPVVIDHLTRLGVSAVELMPITAWIDERHLPPLGLHNGWGYNPIAPMALDPRLVPGGIEELRMTVEVLHEAGIGVVLDLVFNHSGESDRFGATLSMRGLDNLTYYRHATGRPGELINDTGCGNTIACDHPVVQRLILDSLRHFVLAAGVDGFRFDLASILGRDMEGFRRDAALFSAICADPVLCDRVLIAEPWDTGPGGYQLGNFPHSFLEWNDRARDDIRRYWRGDRHAIGVLATALAGSSDSFSRWGETATRSVNFIAAHDGFTLMDLVCYARKHNEANGEGNRDGHDENFSWNNGAEGPIDDPEIAAFRQRDVMALLGTLFTSRGAIMLTAGDEGGRSQGGNNNAYAQDNAVTWLDWSKLDGKLVEHTARLSAMRRRFSVFGETGFFTGSGDVAWLRLDGEPLTVEDWEHPATDNLVVMLATDDRRQGRPTRLAVVINRSHSPHPFRLPSSLMGEWRDALSDLSAPSLAPARSVTFLAEVFESAPKKKV</sequence>
<dbReference type="InterPro" id="IPR013783">
    <property type="entry name" value="Ig-like_fold"/>
</dbReference>
<dbReference type="InterPro" id="IPR017853">
    <property type="entry name" value="GH"/>
</dbReference>
<dbReference type="RefSeq" id="WP_100672902.1">
    <property type="nucleotide sequence ID" value="NZ_NJGD01000008.1"/>
</dbReference>
<dbReference type="Gene3D" id="2.60.40.1180">
    <property type="entry name" value="Golgi alpha-mannosidase II"/>
    <property type="match status" value="1"/>
</dbReference>
<dbReference type="GO" id="GO:0005980">
    <property type="term" value="P:glycogen catabolic process"/>
    <property type="evidence" value="ECO:0007669"/>
    <property type="project" value="InterPro"/>
</dbReference>
<evidence type="ECO:0000256" key="4">
    <source>
        <dbReference type="SAM" id="MobiDB-lite"/>
    </source>
</evidence>
<keyword evidence="3" id="KW-0326">Glycosidase</keyword>
<organism evidence="6 7">
    <name type="scientific">Rhizobium meliloti</name>
    <name type="common">Ensifer meliloti</name>
    <name type="synonym">Sinorhizobium meliloti</name>
    <dbReference type="NCBI Taxonomy" id="382"/>
    <lineage>
        <taxon>Bacteria</taxon>
        <taxon>Pseudomonadati</taxon>
        <taxon>Pseudomonadota</taxon>
        <taxon>Alphaproteobacteria</taxon>
        <taxon>Hyphomicrobiales</taxon>
        <taxon>Rhizobiaceae</taxon>
        <taxon>Sinorhizobium/Ensifer group</taxon>
        <taxon>Sinorhizobium</taxon>
    </lineage>
</organism>
<dbReference type="InterPro" id="IPR004193">
    <property type="entry name" value="Glyco_hydro_13_N"/>
</dbReference>
<dbReference type="InterPro" id="IPR044505">
    <property type="entry name" value="GlgX_Isoamylase_N_E_set"/>
</dbReference>